<name>A0A177ANM7_9BILA</name>
<evidence type="ECO:0000313" key="1">
    <source>
        <dbReference type="EMBL" id="OAF63628.1"/>
    </source>
</evidence>
<accession>A0A177ANM7</accession>
<proteinExistence type="predicted"/>
<reference evidence="1 2" key="1">
    <citation type="submission" date="2016-04" db="EMBL/GenBank/DDBJ databases">
        <title>The genome of Intoshia linei affirms orthonectids as highly simplified spiralians.</title>
        <authorList>
            <person name="Mikhailov K.V."/>
            <person name="Slusarev G.S."/>
            <person name="Nikitin M.A."/>
            <person name="Logacheva M.D."/>
            <person name="Penin A."/>
            <person name="Aleoshin V."/>
            <person name="Panchin Y.V."/>
        </authorList>
    </citation>
    <scope>NUCLEOTIDE SEQUENCE [LARGE SCALE GENOMIC DNA]</scope>
    <source>
        <strain evidence="1">Intl2013</strain>
        <tissue evidence="1">Whole animal</tissue>
    </source>
</reference>
<organism evidence="1 2">
    <name type="scientific">Intoshia linei</name>
    <dbReference type="NCBI Taxonomy" id="1819745"/>
    <lineage>
        <taxon>Eukaryota</taxon>
        <taxon>Metazoa</taxon>
        <taxon>Spiralia</taxon>
        <taxon>Lophotrochozoa</taxon>
        <taxon>Mesozoa</taxon>
        <taxon>Orthonectida</taxon>
        <taxon>Rhopaluridae</taxon>
        <taxon>Intoshia</taxon>
    </lineage>
</organism>
<gene>
    <name evidence="1" type="ORF">A3Q56_08667</name>
</gene>
<comment type="caution">
    <text evidence="1">The sequence shown here is derived from an EMBL/GenBank/DDBJ whole genome shotgun (WGS) entry which is preliminary data.</text>
</comment>
<evidence type="ECO:0000313" key="2">
    <source>
        <dbReference type="Proteomes" id="UP000078046"/>
    </source>
</evidence>
<feature type="non-terminal residue" evidence="1">
    <location>
        <position position="1"/>
    </location>
</feature>
<protein>
    <submittedName>
        <fullName evidence="1">Uncharacterized protein</fullName>
    </submittedName>
</protein>
<dbReference type="Proteomes" id="UP000078046">
    <property type="component" value="Unassembled WGS sequence"/>
</dbReference>
<dbReference type="AlphaFoldDB" id="A0A177ANM7"/>
<keyword evidence="2" id="KW-1185">Reference proteome</keyword>
<feature type="non-terminal residue" evidence="1">
    <location>
        <position position="133"/>
    </location>
</feature>
<sequence>YFAFIIRDEYSDQLHLLIIFSQNKVISSLNDKFNNILSQSHSFDFDPQFRMHNSESKQSIARFTLLYQENIKPLKIEKTSINCYYVGLQKTHCLARTEEINDIIYDLICYNNGINLDDWTNVNVSIESSLVSI</sequence>
<dbReference type="EMBL" id="LWCA01002963">
    <property type="protein sequence ID" value="OAF63628.1"/>
    <property type="molecule type" value="Genomic_DNA"/>
</dbReference>